<organism evidence="2 3">
    <name type="scientific">Necator americanus</name>
    <name type="common">Human hookworm</name>
    <dbReference type="NCBI Taxonomy" id="51031"/>
    <lineage>
        <taxon>Eukaryota</taxon>
        <taxon>Metazoa</taxon>
        <taxon>Ecdysozoa</taxon>
        <taxon>Nematoda</taxon>
        <taxon>Chromadorea</taxon>
        <taxon>Rhabditida</taxon>
        <taxon>Rhabditina</taxon>
        <taxon>Rhabditomorpha</taxon>
        <taxon>Strongyloidea</taxon>
        <taxon>Ancylostomatidae</taxon>
        <taxon>Bunostominae</taxon>
        <taxon>Necator</taxon>
    </lineage>
</organism>
<dbReference type="Proteomes" id="UP001303046">
    <property type="component" value="Unassembled WGS sequence"/>
</dbReference>
<evidence type="ECO:0000313" key="2">
    <source>
        <dbReference type="EMBL" id="KAK6745301.1"/>
    </source>
</evidence>
<protein>
    <submittedName>
        <fullName evidence="2">Uncharacterized protein</fullName>
    </submittedName>
</protein>
<gene>
    <name evidence="2" type="primary">Necator_chrIII.g12572</name>
    <name evidence="2" type="ORF">RB195_011806</name>
</gene>
<name>A0ABR1D7B0_NECAM</name>
<proteinExistence type="predicted"/>
<evidence type="ECO:0000256" key="1">
    <source>
        <dbReference type="SAM" id="MobiDB-lite"/>
    </source>
</evidence>
<keyword evidence="3" id="KW-1185">Reference proteome</keyword>
<evidence type="ECO:0000313" key="3">
    <source>
        <dbReference type="Proteomes" id="UP001303046"/>
    </source>
</evidence>
<accession>A0ABR1D7B0</accession>
<reference evidence="2 3" key="1">
    <citation type="submission" date="2023-08" db="EMBL/GenBank/DDBJ databases">
        <title>A Necator americanus chromosomal reference genome.</title>
        <authorList>
            <person name="Ilik V."/>
            <person name="Petrzelkova K.J."/>
            <person name="Pardy F."/>
            <person name="Fuh T."/>
            <person name="Niatou-Singa F.S."/>
            <person name="Gouil Q."/>
            <person name="Baker L."/>
            <person name="Ritchie M.E."/>
            <person name="Jex A.R."/>
            <person name="Gazzola D."/>
            <person name="Li H."/>
            <person name="Toshio Fujiwara R."/>
            <person name="Zhan B."/>
            <person name="Aroian R.V."/>
            <person name="Pafco B."/>
            <person name="Schwarz E.M."/>
        </authorList>
    </citation>
    <scope>NUCLEOTIDE SEQUENCE [LARGE SCALE GENOMIC DNA]</scope>
    <source>
        <strain evidence="2 3">Aroian</strain>
        <tissue evidence="2">Whole animal</tissue>
    </source>
</reference>
<feature type="region of interest" description="Disordered" evidence="1">
    <location>
        <begin position="35"/>
        <end position="61"/>
    </location>
</feature>
<comment type="caution">
    <text evidence="2">The sequence shown here is derived from an EMBL/GenBank/DDBJ whole genome shotgun (WGS) entry which is preliminary data.</text>
</comment>
<sequence>MGPSERSDMCKGPIALPSGTTIVDEFPRAQPYVMKSVSSNGEREEKEEEEEEAVRPTAGLPAISDSHVFQHRGEAFVNGLCQLPSTSLEIEENSTGKSLKSSSDKGG</sequence>
<dbReference type="EMBL" id="JAVFWL010000003">
    <property type="protein sequence ID" value="KAK6745301.1"/>
    <property type="molecule type" value="Genomic_DNA"/>
</dbReference>